<keyword evidence="3" id="KW-1185">Reference proteome</keyword>
<gene>
    <name evidence="2" type="ORF">MEDL_5112</name>
</gene>
<organism evidence="2 3">
    <name type="scientific">Mytilus edulis</name>
    <name type="common">Blue mussel</name>
    <dbReference type="NCBI Taxonomy" id="6550"/>
    <lineage>
        <taxon>Eukaryota</taxon>
        <taxon>Metazoa</taxon>
        <taxon>Spiralia</taxon>
        <taxon>Lophotrochozoa</taxon>
        <taxon>Mollusca</taxon>
        <taxon>Bivalvia</taxon>
        <taxon>Autobranchia</taxon>
        <taxon>Pteriomorphia</taxon>
        <taxon>Mytilida</taxon>
        <taxon>Mytiloidea</taxon>
        <taxon>Mytilidae</taxon>
        <taxon>Mytilinae</taxon>
        <taxon>Mytilus</taxon>
    </lineage>
</organism>
<dbReference type="EMBL" id="CAJPWZ010000304">
    <property type="protein sequence ID" value="CAG2189781.1"/>
    <property type="molecule type" value="Genomic_DNA"/>
</dbReference>
<dbReference type="Proteomes" id="UP000683360">
    <property type="component" value="Unassembled WGS sequence"/>
</dbReference>
<sequence length="257" mass="29940">MCSFLLEELCITVNKGDNSEQWQMFTRWYQNSQVKPKLQQNKLEKAHSPLKSTVDRKHDYLVAVKRQQSFRLTAPPIPTTPRTFYQSQLPDFDTPTSDKRPDTPVTSSIQPVMSLILPTTPTAPTSTRSTNSRTFCIVKESYEKVNWKGQKLYSVLCEMAMKKTDNDNIKVLENCVKRLVHYMKGFRNARKYESYNNLVQAELRFPKSRPQLIKMKSVSNEQKLIKHLQYNIVQLKTKIAYQNTSSCSKRCSFRLIL</sequence>
<dbReference type="OrthoDB" id="10533603at2759"/>
<proteinExistence type="predicted"/>
<dbReference type="AlphaFoldDB" id="A0A8S3Q6F7"/>
<feature type="region of interest" description="Disordered" evidence="1">
    <location>
        <begin position="83"/>
        <end position="105"/>
    </location>
</feature>
<protein>
    <submittedName>
        <fullName evidence="2">Uncharacterized protein</fullName>
    </submittedName>
</protein>
<evidence type="ECO:0000256" key="1">
    <source>
        <dbReference type="SAM" id="MobiDB-lite"/>
    </source>
</evidence>
<accession>A0A8S3Q6F7</accession>
<evidence type="ECO:0000313" key="2">
    <source>
        <dbReference type="EMBL" id="CAG2189781.1"/>
    </source>
</evidence>
<reference evidence="2" key="1">
    <citation type="submission" date="2021-03" db="EMBL/GenBank/DDBJ databases">
        <authorList>
            <person name="Bekaert M."/>
        </authorList>
    </citation>
    <scope>NUCLEOTIDE SEQUENCE</scope>
</reference>
<name>A0A8S3Q6F7_MYTED</name>
<comment type="caution">
    <text evidence="2">The sequence shown here is derived from an EMBL/GenBank/DDBJ whole genome shotgun (WGS) entry which is preliminary data.</text>
</comment>
<evidence type="ECO:0000313" key="3">
    <source>
        <dbReference type="Proteomes" id="UP000683360"/>
    </source>
</evidence>